<sequence>MAHHVAAAVGTAGLGPAVTVRGSVLIMPAMFGEAPTRSELECPPDAYLTPAICEKYTRLAMPEGWPWDHPVLNLAGPRAPPLGDVAMAPVLVVAAGRDLLRDRNREYARRMKEWGKDVEFVVVDGADHGFFHRFPWSEHADEVVRVVRRFVVDHMDSSE</sequence>
<dbReference type="InterPro" id="IPR029058">
    <property type="entry name" value="AB_hydrolase_fold"/>
</dbReference>
<dbReference type="SUPFAM" id="SSF53474">
    <property type="entry name" value="alpha/beta-Hydrolases"/>
    <property type="match status" value="1"/>
</dbReference>
<dbReference type="Gene3D" id="3.40.50.1820">
    <property type="entry name" value="alpha/beta hydrolase"/>
    <property type="match status" value="1"/>
</dbReference>
<keyword evidence="3" id="KW-1185">Reference proteome</keyword>
<organism evidence="2 3">
    <name type="scientific">Panicum virgatum</name>
    <name type="common">Blackwell switchgrass</name>
    <dbReference type="NCBI Taxonomy" id="38727"/>
    <lineage>
        <taxon>Eukaryota</taxon>
        <taxon>Viridiplantae</taxon>
        <taxon>Streptophyta</taxon>
        <taxon>Embryophyta</taxon>
        <taxon>Tracheophyta</taxon>
        <taxon>Spermatophyta</taxon>
        <taxon>Magnoliopsida</taxon>
        <taxon>Liliopsida</taxon>
        <taxon>Poales</taxon>
        <taxon>Poaceae</taxon>
        <taxon>PACMAD clade</taxon>
        <taxon>Panicoideae</taxon>
        <taxon>Panicodae</taxon>
        <taxon>Paniceae</taxon>
        <taxon>Panicinae</taxon>
        <taxon>Panicum</taxon>
        <taxon>Panicum sect. Hiantes</taxon>
    </lineage>
</organism>
<gene>
    <name evidence="2" type="ORF">PVAP13_4NG230586</name>
</gene>
<dbReference type="EMBL" id="CM029044">
    <property type="protein sequence ID" value="KAG2606812.1"/>
    <property type="molecule type" value="Genomic_DNA"/>
</dbReference>
<dbReference type="InterPro" id="IPR013094">
    <property type="entry name" value="AB_hydrolase_3"/>
</dbReference>
<evidence type="ECO:0000313" key="2">
    <source>
        <dbReference type="EMBL" id="KAG2606812.1"/>
    </source>
</evidence>
<accession>A0A8T0T528</accession>
<proteinExistence type="predicted"/>
<evidence type="ECO:0000313" key="3">
    <source>
        <dbReference type="Proteomes" id="UP000823388"/>
    </source>
</evidence>
<dbReference type="PANTHER" id="PTHR23024:SF442">
    <property type="entry name" value="OS07G0162400 PROTEIN"/>
    <property type="match status" value="1"/>
</dbReference>
<dbReference type="GO" id="GO:0016787">
    <property type="term" value="F:hydrolase activity"/>
    <property type="evidence" value="ECO:0007669"/>
    <property type="project" value="InterPro"/>
</dbReference>
<reference evidence="2" key="1">
    <citation type="submission" date="2020-05" db="EMBL/GenBank/DDBJ databases">
        <title>WGS assembly of Panicum virgatum.</title>
        <authorList>
            <person name="Lovell J.T."/>
            <person name="Jenkins J."/>
            <person name="Shu S."/>
            <person name="Juenger T.E."/>
            <person name="Schmutz J."/>
        </authorList>
    </citation>
    <scope>NUCLEOTIDE SEQUENCE</scope>
    <source>
        <strain evidence="2">AP13</strain>
    </source>
</reference>
<dbReference type="Proteomes" id="UP000823388">
    <property type="component" value="Chromosome 4N"/>
</dbReference>
<feature type="domain" description="Alpha/beta hydrolase fold-3" evidence="1">
    <location>
        <begin position="1"/>
        <end position="131"/>
    </location>
</feature>
<protein>
    <recommendedName>
        <fullName evidence="1">Alpha/beta hydrolase fold-3 domain-containing protein</fullName>
    </recommendedName>
</protein>
<comment type="caution">
    <text evidence="2">The sequence shown here is derived from an EMBL/GenBank/DDBJ whole genome shotgun (WGS) entry which is preliminary data.</text>
</comment>
<evidence type="ECO:0000259" key="1">
    <source>
        <dbReference type="Pfam" id="PF07859"/>
    </source>
</evidence>
<dbReference type="InterPro" id="IPR050466">
    <property type="entry name" value="Carboxylest/Gibb_receptor"/>
</dbReference>
<dbReference type="PANTHER" id="PTHR23024">
    <property type="entry name" value="ARYLACETAMIDE DEACETYLASE"/>
    <property type="match status" value="1"/>
</dbReference>
<dbReference type="Pfam" id="PF07859">
    <property type="entry name" value="Abhydrolase_3"/>
    <property type="match status" value="1"/>
</dbReference>
<name>A0A8T0T528_PANVG</name>
<dbReference type="AlphaFoldDB" id="A0A8T0T528"/>